<name>A0A7J5YLY6_DISMA</name>
<proteinExistence type="predicted"/>
<evidence type="ECO:0000256" key="1">
    <source>
        <dbReference type="SAM" id="MobiDB-lite"/>
    </source>
</evidence>
<dbReference type="OrthoDB" id="7463691at2759"/>
<evidence type="ECO:0000313" key="3">
    <source>
        <dbReference type="Proteomes" id="UP000518266"/>
    </source>
</evidence>
<protein>
    <submittedName>
        <fullName evidence="2">Uncharacterized protein</fullName>
    </submittedName>
</protein>
<sequence length="255" mass="28190">MWYRSLVGPGGGEEAQQQREEGGQDLSEGAGGVGHHDLPHMEGGLADHQLGVRAPHVESGEHAVTPLSSQSTDDRLVGGEQVKDFGVADDGANEAQRLLSGLLHLHVGVGQHFGLFLQSHQQRGEDQLHPVGTQFFLSWMPSVSVLMMSCCLRARMPRPFTSPASPYAAPFLSAYLSLSRSSCRRFLTIPAASSLMAGTKGGRQPATDSCTWGGGGEEREDEEWQERERGEEREDEEWSEREEENRERRRRRERG</sequence>
<accession>A0A7J5YLY6</accession>
<dbReference type="AlphaFoldDB" id="A0A7J5YLY6"/>
<feature type="region of interest" description="Disordered" evidence="1">
    <location>
        <begin position="196"/>
        <end position="255"/>
    </location>
</feature>
<comment type="caution">
    <text evidence="2">The sequence shown here is derived from an EMBL/GenBank/DDBJ whole genome shotgun (WGS) entry which is preliminary data.</text>
</comment>
<keyword evidence="3" id="KW-1185">Reference proteome</keyword>
<gene>
    <name evidence="2" type="ORF">F7725_012304</name>
</gene>
<evidence type="ECO:0000313" key="2">
    <source>
        <dbReference type="EMBL" id="KAF3850532.1"/>
    </source>
</evidence>
<feature type="compositionally biased region" description="Acidic residues" evidence="1">
    <location>
        <begin position="233"/>
        <end position="242"/>
    </location>
</feature>
<feature type="region of interest" description="Disordered" evidence="1">
    <location>
        <begin position="1"/>
        <end position="43"/>
    </location>
</feature>
<reference evidence="2 3" key="1">
    <citation type="submission" date="2020-03" db="EMBL/GenBank/DDBJ databases">
        <title>Dissostichus mawsoni Genome sequencing and assembly.</title>
        <authorList>
            <person name="Park H."/>
        </authorList>
    </citation>
    <scope>NUCLEOTIDE SEQUENCE [LARGE SCALE GENOMIC DNA]</scope>
    <source>
        <strain evidence="2">DM0001</strain>
        <tissue evidence="2">Muscle</tissue>
    </source>
</reference>
<dbReference type="EMBL" id="JAAKFY010000010">
    <property type="protein sequence ID" value="KAF3850532.1"/>
    <property type="molecule type" value="Genomic_DNA"/>
</dbReference>
<organism evidence="2 3">
    <name type="scientific">Dissostichus mawsoni</name>
    <name type="common">Antarctic cod</name>
    <dbReference type="NCBI Taxonomy" id="36200"/>
    <lineage>
        <taxon>Eukaryota</taxon>
        <taxon>Metazoa</taxon>
        <taxon>Chordata</taxon>
        <taxon>Craniata</taxon>
        <taxon>Vertebrata</taxon>
        <taxon>Euteleostomi</taxon>
        <taxon>Actinopterygii</taxon>
        <taxon>Neopterygii</taxon>
        <taxon>Teleostei</taxon>
        <taxon>Neoteleostei</taxon>
        <taxon>Acanthomorphata</taxon>
        <taxon>Eupercaria</taxon>
        <taxon>Perciformes</taxon>
        <taxon>Notothenioidei</taxon>
        <taxon>Nototheniidae</taxon>
        <taxon>Dissostichus</taxon>
    </lineage>
</organism>
<dbReference type="Proteomes" id="UP000518266">
    <property type="component" value="Unassembled WGS sequence"/>
</dbReference>